<keyword evidence="3" id="KW-0732">Signal</keyword>
<feature type="signal peptide" evidence="3">
    <location>
        <begin position="1"/>
        <end position="20"/>
    </location>
</feature>
<dbReference type="GO" id="GO:0006006">
    <property type="term" value="P:glucose metabolic process"/>
    <property type="evidence" value="ECO:0007669"/>
    <property type="project" value="UniProtKB-KW"/>
</dbReference>
<dbReference type="Proteomes" id="UP000315003">
    <property type="component" value="Chromosome"/>
</dbReference>
<dbReference type="InterPro" id="IPR019405">
    <property type="entry name" value="Lactonase_7-beta_prop"/>
</dbReference>
<reference evidence="4 5" key="1">
    <citation type="submission" date="2019-02" db="EMBL/GenBank/DDBJ databases">
        <title>Deep-cultivation of Planctomycetes and their phenomic and genomic characterization uncovers novel biology.</title>
        <authorList>
            <person name="Wiegand S."/>
            <person name="Jogler M."/>
            <person name="Boedeker C."/>
            <person name="Pinto D."/>
            <person name="Vollmers J."/>
            <person name="Rivas-Marin E."/>
            <person name="Kohn T."/>
            <person name="Peeters S.H."/>
            <person name="Heuer A."/>
            <person name="Rast P."/>
            <person name="Oberbeckmann S."/>
            <person name="Bunk B."/>
            <person name="Jeske O."/>
            <person name="Meyerdierks A."/>
            <person name="Storesund J.E."/>
            <person name="Kallscheuer N."/>
            <person name="Luecker S."/>
            <person name="Lage O.M."/>
            <person name="Pohl T."/>
            <person name="Merkel B.J."/>
            <person name="Hornburger P."/>
            <person name="Mueller R.-W."/>
            <person name="Bruemmer F."/>
            <person name="Labrenz M."/>
            <person name="Spormann A.M."/>
            <person name="Op den Camp H."/>
            <person name="Overmann J."/>
            <person name="Amann R."/>
            <person name="Jetten M.S.M."/>
            <person name="Mascher T."/>
            <person name="Medema M.H."/>
            <person name="Devos D.P."/>
            <person name="Kaster A.-K."/>
            <person name="Ovreas L."/>
            <person name="Rohde M."/>
            <person name="Galperin M.Y."/>
            <person name="Jogler C."/>
        </authorList>
    </citation>
    <scope>NUCLEOTIDE SEQUENCE [LARGE SCALE GENOMIC DNA]</scope>
    <source>
        <strain evidence="4 5">SV_7m_r</strain>
    </source>
</reference>
<dbReference type="InterPro" id="IPR015943">
    <property type="entry name" value="WD40/YVTN_repeat-like_dom_sf"/>
</dbReference>
<sequence precursor="true">MFKRFSAFIFVLAISLSQLSAETLVYLGTYTKGNSTSEGIYLSRLNDQTGALSAPELVAELENPSFVAISPDKQFLYAVSEVSSGDEKTMGVFAYRIEDDGKLAALNARSTGGGAACHLMVHPSGKLLAVANYTGGSTASFPIADDGSLGERASLIKHQGSSVNARRQEAPHAHSVNFSPDGNQVLVADLGADKLFIFDVNIQSAQLTPAKTADFPMPAGGGPRHLCFAPEGNEDGTHLVASNLELTSEVTLLNYAPKSGQLTMLKKRSTLPEGQSVPGNSTAECLFHPSGRFVYVSNRGHHSIAVFRVIHDRNTLRLTQNLYTSGETPRGFGISPDGRFLVAGNQNSGNVVSMQINPKNGKLTPVEGEINVGAPVNVRFLVK</sequence>
<dbReference type="Pfam" id="PF10282">
    <property type="entry name" value="Lactonase"/>
    <property type="match status" value="1"/>
</dbReference>
<dbReference type="RefSeq" id="WP_145274969.1">
    <property type="nucleotide sequence ID" value="NZ_CP036272.1"/>
</dbReference>
<evidence type="ECO:0000256" key="3">
    <source>
        <dbReference type="SAM" id="SignalP"/>
    </source>
</evidence>
<keyword evidence="4" id="KW-0378">Hydrolase</keyword>
<dbReference type="InterPro" id="IPR050282">
    <property type="entry name" value="Cycloisomerase_2"/>
</dbReference>
<evidence type="ECO:0000256" key="1">
    <source>
        <dbReference type="ARBA" id="ARBA00005564"/>
    </source>
</evidence>
<name>A0A517SYF0_9BACT</name>
<dbReference type="Gene3D" id="2.130.10.10">
    <property type="entry name" value="YVTN repeat-like/Quinoprotein amine dehydrogenase"/>
    <property type="match status" value="1"/>
</dbReference>
<keyword evidence="5" id="KW-1185">Reference proteome</keyword>
<gene>
    <name evidence="4" type="primary">pgl_2</name>
    <name evidence="4" type="ORF">SV7mr_37100</name>
</gene>
<dbReference type="GO" id="GO:0017057">
    <property type="term" value="F:6-phosphogluconolactonase activity"/>
    <property type="evidence" value="ECO:0007669"/>
    <property type="project" value="UniProtKB-EC"/>
</dbReference>
<accession>A0A517SYF0</accession>
<keyword evidence="2" id="KW-0313">Glucose metabolism</keyword>
<dbReference type="EC" id="3.1.1.31" evidence="4"/>
<dbReference type="GO" id="GO:0005829">
    <property type="term" value="C:cytosol"/>
    <property type="evidence" value="ECO:0007669"/>
    <property type="project" value="TreeGrafter"/>
</dbReference>
<dbReference type="OrthoDB" id="9790815at2"/>
<dbReference type="InterPro" id="IPR011048">
    <property type="entry name" value="Haem_d1_sf"/>
</dbReference>
<dbReference type="PANTHER" id="PTHR30344:SF1">
    <property type="entry name" value="6-PHOSPHOGLUCONOLACTONASE"/>
    <property type="match status" value="1"/>
</dbReference>
<evidence type="ECO:0000313" key="4">
    <source>
        <dbReference type="EMBL" id="QDT61178.1"/>
    </source>
</evidence>
<comment type="similarity">
    <text evidence="1">Belongs to the cycloisomerase 2 family.</text>
</comment>
<evidence type="ECO:0000256" key="2">
    <source>
        <dbReference type="ARBA" id="ARBA00022526"/>
    </source>
</evidence>
<dbReference type="PANTHER" id="PTHR30344">
    <property type="entry name" value="6-PHOSPHOGLUCONOLACTONASE-RELATED"/>
    <property type="match status" value="1"/>
</dbReference>
<protein>
    <submittedName>
        <fullName evidence="4">6-phosphogluconolactonase</fullName>
        <ecNumber evidence="4">3.1.1.31</ecNumber>
    </submittedName>
</protein>
<feature type="chain" id="PRO_5022023108" evidence="3">
    <location>
        <begin position="21"/>
        <end position="383"/>
    </location>
</feature>
<dbReference type="AlphaFoldDB" id="A0A517SYF0"/>
<keyword evidence="2" id="KW-0119">Carbohydrate metabolism</keyword>
<proteinExistence type="inferred from homology"/>
<organism evidence="4 5">
    <name type="scientific">Stieleria bergensis</name>
    <dbReference type="NCBI Taxonomy" id="2528025"/>
    <lineage>
        <taxon>Bacteria</taxon>
        <taxon>Pseudomonadati</taxon>
        <taxon>Planctomycetota</taxon>
        <taxon>Planctomycetia</taxon>
        <taxon>Pirellulales</taxon>
        <taxon>Pirellulaceae</taxon>
        <taxon>Stieleria</taxon>
    </lineage>
</organism>
<dbReference type="EMBL" id="CP036272">
    <property type="protein sequence ID" value="QDT61178.1"/>
    <property type="molecule type" value="Genomic_DNA"/>
</dbReference>
<dbReference type="SUPFAM" id="SSF51004">
    <property type="entry name" value="C-terminal (heme d1) domain of cytochrome cd1-nitrite reductase"/>
    <property type="match status" value="1"/>
</dbReference>
<evidence type="ECO:0000313" key="5">
    <source>
        <dbReference type="Proteomes" id="UP000315003"/>
    </source>
</evidence>